<dbReference type="Proteomes" id="UP000499080">
    <property type="component" value="Unassembled WGS sequence"/>
</dbReference>
<dbReference type="AlphaFoldDB" id="A0A4Y2QL89"/>
<sequence length="175" mass="19241">MSPPLAPKAVKSLMNQESVQLADLKSSPSSERRRSPSPSSVQPISSSMSSAFYNDPPIVEDAPIQDLLQSFRSIINGGTTTTTRRGKSKYKPHMFIEIAAEINKLVDALESRFQTQQDNQLNILPPAPNDITDARIDTPIDTATIETQTEPEEIKLTYAEATNKPNTSKSKTLLL</sequence>
<accession>A0A4Y2QL89</accession>
<feature type="compositionally biased region" description="Low complexity" evidence="1">
    <location>
        <begin position="36"/>
        <end position="49"/>
    </location>
</feature>
<reference evidence="2 3" key="1">
    <citation type="journal article" date="2019" name="Sci. Rep.">
        <title>Orb-weaving spider Araneus ventricosus genome elucidates the spidroin gene catalogue.</title>
        <authorList>
            <person name="Kono N."/>
            <person name="Nakamura H."/>
            <person name="Ohtoshi R."/>
            <person name="Moran D.A.P."/>
            <person name="Shinohara A."/>
            <person name="Yoshida Y."/>
            <person name="Fujiwara M."/>
            <person name="Mori M."/>
            <person name="Tomita M."/>
            <person name="Arakawa K."/>
        </authorList>
    </citation>
    <scope>NUCLEOTIDE SEQUENCE [LARGE SCALE GENOMIC DNA]</scope>
</reference>
<keyword evidence="3" id="KW-1185">Reference proteome</keyword>
<comment type="caution">
    <text evidence="2">The sequence shown here is derived from an EMBL/GenBank/DDBJ whole genome shotgun (WGS) entry which is preliminary data.</text>
</comment>
<feature type="region of interest" description="Disordered" evidence="1">
    <location>
        <begin position="1"/>
        <end position="49"/>
    </location>
</feature>
<name>A0A4Y2QL89_ARAVE</name>
<evidence type="ECO:0000313" key="2">
    <source>
        <dbReference type="EMBL" id="GBN64035.1"/>
    </source>
</evidence>
<evidence type="ECO:0000313" key="3">
    <source>
        <dbReference type="Proteomes" id="UP000499080"/>
    </source>
</evidence>
<evidence type="ECO:0000256" key="1">
    <source>
        <dbReference type="SAM" id="MobiDB-lite"/>
    </source>
</evidence>
<proteinExistence type="predicted"/>
<dbReference type="EMBL" id="BGPR01014172">
    <property type="protein sequence ID" value="GBN64035.1"/>
    <property type="molecule type" value="Genomic_DNA"/>
</dbReference>
<protein>
    <submittedName>
        <fullName evidence="2">Uncharacterized protein</fullName>
    </submittedName>
</protein>
<gene>
    <name evidence="2" type="ORF">AVEN_159136_1</name>
</gene>
<organism evidence="2 3">
    <name type="scientific">Araneus ventricosus</name>
    <name type="common">Orbweaver spider</name>
    <name type="synonym">Epeira ventricosa</name>
    <dbReference type="NCBI Taxonomy" id="182803"/>
    <lineage>
        <taxon>Eukaryota</taxon>
        <taxon>Metazoa</taxon>
        <taxon>Ecdysozoa</taxon>
        <taxon>Arthropoda</taxon>
        <taxon>Chelicerata</taxon>
        <taxon>Arachnida</taxon>
        <taxon>Araneae</taxon>
        <taxon>Araneomorphae</taxon>
        <taxon>Entelegynae</taxon>
        <taxon>Araneoidea</taxon>
        <taxon>Araneidae</taxon>
        <taxon>Araneus</taxon>
    </lineage>
</organism>